<evidence type="ECO:0000313" key="1">
    <source>
        <dbReference type="EMBL" id="KAJ5074947.1"/>
    </source>
</evidence>
<accession>A0A9Q0LLC1</accession>
<proteinExistence type="predicted"/>
<dbReference type="Proteomes" id="UP001149090">
    <property type="component" value="Unassembled WGS sequence"/>
</dbReference>
<keyword evidence="2" id="KW-1185">Reference proteome</keyword>
<reference evidence="1" key="1">
    <citation type="submission" date="2022-10" db="EMBL/GenBank/DDBJ databases">
        <title>Novel sulphate-reducing endosymbionts in the free-living metamonad Anaeramoeba.</title>
        <authorList>
            <person name="Jerlstrom-Hultqvist J."/>
            <person name="Cepicka I."/>
            <person name="Gallot-Lavallee L."/>
            <person name="Salas-Leiva D."/>
            <person name="Curtis B.A."/>
            <person name="Zahonova K."/>
            <person name="Pipaliya S."/>
            <person name="Dacks J."/>
            <person name="Roger A.J."/>
        </authorList>
    </citation>
    <scope>NUCLEOTIDE SEQUENCE</scope>
    <source>
        <strain evidence="1">BMAN</strain>
    </source>
</reference>
<sequence>MISLLMIMVENNKITSLKTEKEYRKIYKAAKRKIRSINFGTPTKFQETYIWIIQFNSSKLREKWIEIFTFPSSLWNSLGFQERRMKICSENMKQNQKASSNRKDT</sequence>
<evidence type="ECO:0000313" key="2">
    <source>
        <dbReference type="Proteomes" id="UP001149090"/>
    </source>
</evidence>
<dbReference type="AlphaFoldDB" id="A0A9Q0LLC1"/>
<gene>
    <name evidence="1" type="ORF">M0811_07651</name>
</gene>
<comment type="caution">
    <text evidence="1">The sequence shown here is derived from an EMBL/GenBank/DDBJ whole genome shotgun (WGS) entry which is preliminary data.</text>
</comment>
<protein>
    <submittedName>
        <fullName evidence="1">Uncharacterized protein</fullName>
    </submittedName>
</protein>
<name>A0A9Q0LLC1_ANAIG</name>
<dbReference type="EMBL" id="JAPDFW010000067">
    <property type="protein sequence ID" value="KAJ5074947.1"/>
    <property type="molecule type" value="Genomic_DNA"/>
</dbReference>
<organism evidence="1 2">
    <name type="scientific">Anaeramoeba ignava</name>
    <name type="common">Anaerobic marine amoeba</name>
    <dbReference type="NCBI Taxonomy" id="1746090"/>
    <lineage>
        <taxon>Eukaryota</taxon>
        <taxon>Metamonada</taxon>
        <taxon>Anaeramoebidae</taxon>
        <taxon>Anaeramoeba</taxon>
    </lineage>
</organism>